<feature type="compositionally biased region" description="Basic and acidic residues" evidence="1">
    <location>
        <begin position="525"/>
        <end position="534"/>
    </location>
</feature>
<proteinExistence type="predicted"/>
<feature type="region of interest" description="Disordered" evidence="1">
    <location>
        <begin position="300"/>
        <end position="423"/>
    </location>
</feature>
<keyword evidence="3" id="KW-1185">Reference proteome</keyword>
<feature type="compositionally biased region" description="Polar residues" evidence="1">
    <location>
        <begin position="388"/>
        <end position="404"/>
    </location>
</feature>
<feature type="region of interest" description="Disordered" evidence="1">
    <location>
        <begin position="201"/>
        <end position="268"/>
    </location>
</feature>
<dbReference type="STRING" id="685588.A0A067THP3"/>
<reference evidence="3" key="1">
    <citation type="journal article" date="2014" name="Proc. Natl. Acad. Sci. U.S.A.">
        <title>Extensive sampling of basidiomycete genomes demonstrates inadequacy of the white-rot/brown-rot paradigm for wood decay fungi.</title>
        <authorList>
            <person name="Riley R."/>
            <person name="Salamov A.A."/>
            <person name="Brown D.W."/>
            <person name="Nagy L.G."/>
            <person name="Floudas D."/>
            <person name="Held B.W."/>
            <person name="Levasseur A."/>
            <person name="Lombard V."/>
            <person name="Morin E."/>
            <person name="Otillar R."/>
            <person name="Lindquist E.A."/>
            <person name="Sun H."/>
            <person name="LaButti K.M."/>
            <person name="Schmutz J."/>
            <person name="Jabbour D."/>
            <person name="Luo H."/>
            <person name="Baker S.E."/>
            <person name="Pisabarro A.G."/>
            <person name="Walton J.D."/>
            <person name="Blanchette R.A."/>
            <person name="Henrissat B."/>
            <person name="Martin F."/>
            <person name="Cullen D."/>
            <person name="Hibbett D.S."/>
            <person name="Grigoriev I.V."/>
        </authorList>
    </citation>
    <scope>NUCLEOTIDE SEQUENCE [LARGE SCALE GENOMIC DNA]</scope>
    <source>
        <strain evidence="3">CBS 339.88</strain>
    </source>
</reference>
<feature type="compositionally biased region" description="Acidic residues" evidence="1">
    <location>
        <begin position="125"/>
        <end position="155"/>
    </location>
</feature>
<dbReference type="OrthoDB" id="2420608at2759"/>
<dbReference type="Pfam" id="PF10384">
    <property type="entry name" value="Scm3"/>
    <property type="match status" value="1"/>
</dbReference>
<dbReference type="Gene3D" id="1.10.20.10">
    <property type="entry name" value="Histone, subunit A"/>
    <property type="match status" value="1"/>
</dbReference>
<feature type="compositionally biased region" description="Basic and acidic residues" evidence="1">
    <location>
        <begin position="216"/>
        <end position="225"/>
    </location>
</feature>
<gene>
    <name evidence="2" type="ORF">GALMADRAFT_263131</name>
</gene>
<organism evidence="2 3">
    <name type="scientific">Galerina marginata (strain CBS 339.88)</name>
    <dbReference type="NCBI Taxonomy" id="685588"/>
    <lineage>
        <taxon>Eukaryota</taxon>
        <taxon>Fungi</taxon>
        <taxon>Dikarya</taxon>
        <taxon>Basidiomycota</taxon>
        <taxon>Agaricomycotina</taxon>
        <taxon>Agaricomycetes</taxon>
        <taxon>Agaricomycetidae</taxon>
        <taxon>Agaricales</taxon>
        <taxon>Agaricineae</taxon>
        <taxon>Strophariaceae</taxon>
        <taxon>Galerina</taxon>
    </lineage>
</organism>
<feature type="region of interest" description="Disordered" evidence="1">
    <location>
        <begin position="1"/>
        <end position="67"/>
    </location>
</feature>
<feature type="compositionally biased region" description="Acidic residues" evidence="1">
    <location>
        <begin position="303"/>
        <end position="313"/>
    </location>
</feature>
<feature type="compositionally biased region" description="Low complexity" evidence="1">
    <location>
        <begin position="359"/>
        <end position="375"/>
    </location>
</feature>
<feature type="compositionally biased region" description="Low complexity" evidence="1">
    <location>
        <begin position="816"/>
        <end position="830"/>
    </location>
</feature>
<name>A0A067THP3_GALM3</name>
<evidence type="ECO:0000256" key="1">
    <source>
        <dbReference type="SAM" id="MobiDB-lite"/>
    </source>
</evidence>
<dbReference type="GO" id="GO:0046982">
    <property type="term" value="F:protein heterodimerization activity"/>
    <property type="evidence" value="ECO:0007669"/>
    <property type="project" value="InterPro"/>
</dbReference>
<protein>
    <submittedName>
        <fullName evidence="2">Uncharacterized protein</fullName>
    </submittedName>
</protein>
<dbReference type="GO" id="GO:0042393">
    <property type="term" value="F:histone binding"/>
    <property type="evidence" value="ECO:0007669"/>
    <property type="project" value="InterPro"/>
</dbReference>
<dbReference type="GO" id="GO:0005634">
    <property type="term" value="C:nucleus"/>
    <property type="evidence" value="ECO:0007669"/>
    <property type="project" value="InterPro"/>
</dbReference>
<feature type="region of interest" description="Disordered" evidence="1">
    <location>
        <begin position="117"/>
        <end position="174"/>
    </location>
</feature>
<feature type="region of interest" description="Disordered" evidence="1">
    <location>
        <begin position="453"/>
        <end position="744"/>
    </location>
</feature>
<accession>A0A067THP3</accession>
<feature type="compositionally biased region" description="Pro residues" evidence="1">
    <location>
        <begin position="1"/>
        <end position="19"/>
    </location>
</feature>
<feature type="compositionally biased region" description="Polar residues" evidence="1">
    <location>
        <begin position="49"/>
        <end position="58"/>
    </location>
</feature>
<dbReference type="Proteomes" id="UP000027222">
    <property type="component" value="Unassembled WGS sequence"/>
</dbReference>
<feature type="compositionally biased region" description="Basic residues" evidence="1">
    <location>
        <begin position="507"/>
        <end position="519"/>
    </location>
</feature>
<feature type="compositionally biased region" description="Basic residues" evidence="1">
    <location>
        <begin position="833"/>
        <end position="849"/>
    </location>
</feature>
<feature type="compositionally biased region" description="Basic and acidic residues" evidence="1">
    <location>
        <begin position="496"/>
        <end position="506"/>
    </location>
</feature>
<evidence type="ECO:0000313" key="3">
    <source>
        <dbReference type="Proteomes" id="UP000027222"/>
    </source>
</evidence>
<dbReference type="InterPro" id="IPR009072">
    <property type="entry name" value="Histone-fold"/>
</dbReference>
<dbReference type="InterPro" id="IPR018465">
    <property type="entry name" value="Scm3/HJURP"/>
</dbReference>
<evidence type="ECO:0000313" key="2">
    <source>
        <dbReference type="EMBL" id="KDR82676.1"/>
    </source>
</evidence>
<sequence>MEPPSKPPLITPSASPPPSQLSYRMADTPPVKRQRLFSTPRRTIPEAPSSVSRPQSPQDVHKEREASKMRLLDVWASLAERYTRRLDEDDIVDIRTGEITRDNGFLRQSRKVDFGAIAAPSADDITADDSSDAPEEDDDEYGLDELDAFAEEDPVTFDSEAGNPDPEDLGRFVPLYTPLDQADAEDLREFMDAERQRKELCGSDFDVNEDDAYYSEDAHSNHRSEVGSSAGLEEDRLSLGDEGEVDHAHSQEQEEDEGVEGANDGPAQLLKQALPIDLVSEDELDNWDVDEASIVHSVVKNEAEDDSDSDIEIIEPPVVTTSSIPRSRISEVQPQFQKSPTKFHPNSRSPQKTAHQLYTPPQSQSSSCPSATPTSDRFFDFSRDSPPATLSSNNGISHSSTNGDIASDLPSSHLGKVPKTPVSKMELKQFTKPPRNSVAPAKAPILKPIVLLTPRKRLSPQKSMFTPAQPPHFHEESRTLDRDKPIPSPVSKGKGKAKEQVDEATKSKRVGPKHQRSRRSPFPSKKGEDARNRASPELIDDADDSFTVVPSSSKAHRSLVPKEEGDMAFPNKTPSKSQKSNKNKAIASEAGTSFSIPHGDVKFARPRHSKSPSLESQPLSRKRKRVRSDTEHGYSDITSEVKLAGAPKSDRSSNHASTSRLVVEEKPMTHRSKKRSPERRTASESGSGTENDDDSSGSEHSGDSYQHKSHSRTYDLPPPHYSYSHASYLQSQHPSHDYPPLPDPRAQFIINQAMQQLSALVGAPWIPPRLYGDGSIPHTPVHHHHHRRPPNDPFITPTHHPHPYSYSYDPNFSNASLPPDSPDVGSSPDKSNSRRRKSLVCRSRSRGRRVSFMDDGDKDEMDVGSSPPSMRLLKAGSQKETVRGNTGSTRSDEGFQKSKGKKKERIPDTKGQSDDAASDTDQAYVRAQTPGPSARPNASDIAGRGRPGFSK</sequence>
<dbReference type="AlphaFoldDB" id="A0A067THP3"/>
<feature type="compositionally biased region" description="Polar residues" evidence="1">
    <location>
        <begin position="319"/>
        <end position="356"/>
    </location>
</feature>
<feature type="compositionally biased region" description="Polar residues" evidence="1">
    <location>
        <begin position="724"/>
        <end position="733"/>
    </location>
</feature>
<feature type="compositionally biased region" description="Basic and acidic residues" evidence="1">
    <location>
        <begin position="472"/>
        <end position="485"/>
    </location>
</feature>
<feature type="region of interest" description="Disordered" evidence="1">
    <location>
        <begin position="776"/>
        <end position="951"/>
    </location>
</feature>
<feature type="compositionally biased region" description="Basic and acidic residues" evidence="1">
    <location>
        <begin position="233"/>
        <end position="252"/>
    </location>
</feature>
<dbReference type="EMBL" id="KL142369">
    <property type="protein sequence ID" value="KDR82676.1"/>
    <property type="molecule type" value="Genomic_DNA"/>
</dbReference>
<dbReference type="HOGENOM" id="CLU_309727_0_0_1"/>